<gene>
    <name evidence="2" type="ORF">UFOPK3401_01018</name>
</gene>
<protein>
    <submittedName>
        <fullName evidence="2">Unannotated protein</fullName>
    </submittedName>
</protein>
<name>A0A6J7DYV5_9ZZZZ</name>
<feature type="compositionally biased region" description="Polar residues" evidence="1">
    <location>
        <begin position="124"/>
        <end position="145"/>
    </location>
</feature>
<sequence>MAWKMSGYCVAEWLPQIVRFLICVTDTPVFLANCESARLWSRRVMAVNRELGTSGACEAAISALVLAGFPTTRTRMSSAAPALMASPCGLKIPPLASRRSPRSMPAVRGRAPTSRATLAPSKATRGSSVMSMPSNCGNAQSSSSIAVPSAAFRAGVISSNRKRTRTSGPSN</sequence>
<feature type="region of interest" description="Disordered" evidence="1">
    <location>
        <begin position="97"/>
        <end position="145"/>
    </location>
</feature>
<evidence type="ECO:0000313" key="2">
    <source>
        <dbReference type="EMBL" id="CAB4874878.1"/>
    </source>
</evidence>
<dbReference type="AlphaFoldDB" id="A0A6J7DYV5"/>
<reference evidence="2" key="1">
    <citation type="submission" date="2020-05" db="EMBL/GenBank/DDBJ databases">
        <authorList>
            <person name="Chiriac C."/>
            <person name="Salcher M."/>
            <person name="Ghai R."/>
            <person name="Kavagutti S V."/>
        </authorList>
    </citation>
    <scope>NUCLEOTIDE SEQUENCE</scope>
</reference>
<accession>A0A6J7DYV5</accession>
<proteinExistence type="predicted"/>
<dbReference type="EMBL" id="CAFBLM010000045">
    <property type="protein sequence ID" value="CAB4874878.1"/>
    <property type="molecule type" value="Genomic_DNA"/>
</dbReference>
<organism evidence="2">
    <name type="scientific">freshwater metagenome</name>
    <dbReference type="NCBI Taxonomy" id="449393"/>
    <lineage>
        <taxon>unclassified sequences</taxon>
        <taxon>metagenomes</taxon>
        <taxon>ecological metagenomes</taxon>
    </lineage>
</organism>
<evidence type="ECO:0000256" key="1">
    <source>
        <dbReference type="SAM" id="MobiDB-lite"/>
    </source>
</evidence>